<accession>A0A1I2NJP5</accession>
<name>A0A1I2NJP5_9ACTN</name>
<reference evidence="1 2" key="1">
    <citation type="submission" date="2016-10" db="EMBL/GenBank/DDBJ databases">
        <authorList>
            <person name="de Groot N.N."/>
        </authorList>
    </citation>
    <scope>NUCLEOTIDE SEQUENCE [LARGE SCALE GENOMIC DNA]</scope>
    <source>
        <strain evidence="1 2">DSM 43019</strain>
    </source>
</reference>
<proteinExistence type="predicted"/>
<dbReference type="AlphaFoldDB" id="A0A1I2NJP5"/>
<sequence>ATTTAGITDLKAAPVRLETRTAGSTVSTTSILRTLRDTLTIHHRRRAHHYAAYDLAA</sequence>
<feature type="non-terminal residue" evidence="1">
    <location>
        <position position="1"/>
    </location>
</feature>
<gene>
    <name evidence="1" type="ORF">SAMN05421541_1447</name>
</gene>
<organism evidence="1 2">
    <name type="scientific">Actinoplanes philippinensis</name>
    <dbReference type="NCBI Taxonomy" id="35752"/>
    <lineage>
        <taxon>Bacteria</taxon>
        <taxon>Bacillati</taxon>
        <taxon>Actinomycetota</taxon>
        <taxon>Actinomycetes</taxon>
        <taxon>Micromonosporales</taxon>
        <taxon>Micromonosporaceae</taxon>
        <taxon>Actinoplanes</taxon>
    </lineage>
</organism>
<dbReference type="Proteomes" id="UP000199645">
    <property type="component" value="Unassembled WGS sequence"/>
</dbReference>
<dbReference type="EMBL" id="FONV01000044">
    <property type="protein sequence ID" value="SFG01521.1"/>
    <property type="molecule type" value="Genomic_DNA"/>
</dbReference>
<evidence type="ECO:0000313" key="1">
    <source>
        <dbReference type="EMBL" id="SFG01521.1"/>
    </source>
</evidence>
<evidence type="ECO:0000313" key="2">
    <source>
        <dbReference type="Proteomes" id="UP000199645"/>
    </source>
</evidence>
<protein>
    <submittedName>
        <fullName evidence="1">Uncharacterized protein</fullName>
    </submittedName>
</protein>
<keyword evidence="2" id="KW-1185">Reference proteome</keyword>